<dbReference type="Gene3D" id="1.20.1070.10">
    <property type="entry name" value="Rhodopsin 7-helix transmembrane proteins"/>
    <property type="match status" value="1"/>
</dbReference>
<dbReference type="AlphaFoldDB" id="A0A0C2H8U5"/>
<organism evidence="1 2">
    <name type="scientific">Ancylostoma duodenale</name>
    <dbReference type="NCBI Taxonomy" id="51022"/>
    <lineage>
        <taxon>Eukaryota</taxon>
        <taxon>Metazoa</taxon>
        <taxon>Ecdysozoa</taxon>
        <taxon>Nematoda</taxon>
        <taxon>Chromadorea</taxon>
        <taxon>Rhabditida</taxon>
        <taxon>Rhabditina</taxon>
        <taxon>Rhabditomorpha</taxon>
        <taxon>Strongyloidea</taxon>
        <taxon>Ancylostomatidae</taxon>
        <taxon>Ancylostomatinae</taxon>
        <taxon>Ancylostoma</taxon>
    </lineage>
</organism>
<dbReference type="EMBL" id="KN726474">
    <property type="protein sequence ID" value="KIH68069.1"/>
    <property type="molecule type" value="Genomic_DNA"/>
</dbReference>
<dbReference type="OrthoDB" id="5820519at2759"/>
<accession>A0A0C2H8U5</accession>
<evidence type="ECO:0008006" key="3">
    <source>
        <dbReference type="Google" id="ProtNLM"/>
    </source>
</evidence>
<reference evidence="1 2" key="1">
    <citation type="submission" date="2013-12" db="EMBL/GenBank/DDBJ databases">
        <title>Draft genome of the parsitic nematode Ancylostoma duodenale.</title>
        <authorList>
            <person name="Mitreva M."/>
        </authorList>
    </citation>
    <scope>NUCLEOTIDE SEQUENCE [LARGE SCALE GENOMIC DNA]</scope>
    <source>
        <strain evidence="1 2">Zhejiang</strain>
    </source>
</reference>
<proteinExistence type="predicted"/>
<sequence length="73" mass="8513">MRTVTNCYLLNLAIADASISILNTGFTWSYNFYYVWNIFVIPSESAVRRSYLFLPHPTPPHSALAYYCTDRER</sequence>
<name>A0A0C2H8U5_9BILA</name>
<evidence type="ECO:0000313" key="1">
    <source>
        <dbReference type="EMBL" id="KIH68069.1"/>
    </source>
</evidence>
<protein>
    <recommendedName>
        <fullName evidence="3">7TM GPCR serpentine receptor class x (Srx) domain-containing protein</fullName>
    </recommendedName>
</protein>
<keyword evidence="2" id="KW-1185">Reference proteome</keyword>
<evidence type="ECO:0000313" key="2">
    <source>
        <dbReference type="Proteomes" id="UP000054047"/>
    </source>
</evidence>
<dbReference type="Proteomes" id="UP000054047">
    <property type="component" value="Unassembled WGS sequence"/>
</dbReference>
<gene>
    <name evidence="1" type="ORF">ANCDUO_01594</name>
</gene>